<sequence>MEYSVRLMIHYRSLFVPTIIVWHIASNIHSRDVVWVKKYVGNVANTVLQCPEDFGLEGYNWFEMAIHPTVPHMM</sequence>
<organism evidence="1 2">
    <name type="scientific">Solanum tuberosum</name>
    <name type="common">Potato</name>
    <dbReference type="NCBI Taxonomy" id="4113"/>
    <lineage>
        <taxon>Eukaryota</taxon>
        <taxon>Viridiplantae</taxon>
        <taxon>Streptophyta</taxon>
        <taxon>Embryophyta</taxon>
        <taxon>Tracheophyta</taxon>
        <taxon>Spermatophyta</taxon>
        <taxon>Magnoliopsida</taxon>
        <taxon>eudicotyledons</taxon>
        <taxon>Gunneridae</taxon>
        <taxon>Pentapetalae</taxon>
        <taxon>asterids</taxon>
        <taxon>lamiids</taxon>
        <taxon>Solanales</taxon>
        <taxon>Solanaceae</taxon>
        <taxon>Solanoideae</taxon>
        <taxon>Solaneae</taxon>
        <taxon>Solanum</taxon>
    </lineage>
</organism>
<proteinExistence type="predicted"/>
<accession>A0ABQ7W0H8</accession>
<dbReference type="EMBL" id="JAIVGD010000005">
    <property type="protein sequence ID" value="KAH0774262.1"/>
    <property type="molecule type" value="Genomic_DNA"/>
</dbReference>
<dbReference type="Proteomes" id="UP000826656">
    <property type="component" value="Unassembled WGS sequence"/>
</dbReference>
<comment type="caution">
    <text evidence="1">The sequence shown here is derived from an EMBL/GenBank/DDBJ whole genome shotgun (WGS) entry which is preliminary data.</text>
</comment>
<keyword evidence="2" id="KW-1185">Reference proteome</keyword>
<reference evidence="1 2" key="1">
    <citation type="journal article" date="2021" name="bioRxiv">
        <title>Chromosome-scale and haplotype-resolved genome assembly of a tetraploid potato cultivar.</title>
        <authorList>
            <person name="Sun H."/>
            <person name="Jiao W.-B."/>
            <person name="Krause K."/>
            <person name="Campoy J.A."/>
            <person name="Goel M."/>
            <person name="Folz-Donahue K."/>
            <person name="Kukat C."/>
            <person name="Huettel B."/>
            <person name="Schneeberger K."/>
        </authorList>
    </citation>
    <scope>NUCLEOTIDE SEQUENCE [LARGE SCALE GENOMIC DNA]</scope>
    <source>
        <strain evidence="1">SolTubOtavaFocal</strain>
        <tissue evidence="1">Leaves</tissue>
    </source>
</reference>
<gene>
    <name evidence="1" type="ORF">KY290_011399</name>
</gene>
<evidence type="ECO:0000313" key="2">
    <source>
        <dbReference type="Proteomes" id="UP000826656"/>
    </source>
</evidence>
<evidence type="ECO:0000313" key="1">
    <source>
        <dbReference type="EMBL" id="KAH0774262.1"/>
    </source>
</evidence>
<name>A0ABQ7W0H8_SOLTU</name>
<protein>
    <submittedName>
        <fullName evidence="1">Uncharacterized protein</fullName>
    </submittedName>
</protein>